<keyword evidence="3" id="KW-1185">Reference proteome</keyword>
<organism evidence="2 3">
    <name type="scientific">Lactiplantibacillus fabifermentans DSM 21115</name>
    <dbReference type="NCBI Taxonomy" id="1413187"/>
    <lineage>
        <taxon>Bacteria</taxon>
        <taxon>Bacillati</taxon>
        <taxon>Bacillota</taxon>
        <taxon>Bacilli</taxon>
        <taxon>Lactobacillales</taxon>
        <taxon>Lactobacillaceae</taxon>
        <taxon>Lactiplantibacillus</taxon>
    </lineage>
</organism>
<keyword evidence="1" id="KW-1133">Transmembrane helix</keyword>
<comment type="caution">
    <text evidence="2">The sequence shown here is derived from an EMBL/GenBank/DDBJ whole genome shotgun (WGS) entry which is preliminary data.</text>
</comment>
<evidence type="ECO:0000313" key="3">
    <source>
        <dbReference type="Proteomes" id="UP000050920"/>
    </source>
</evidence>
<keyword evidence="1" id="KW-0472">Membrane</keyword>
<dbReference type="AlphaFoldDB" id="A0A0R2NUW3"/>
<dbReference type="Proteomes" id="UP000050920">
    <property type="component" value="Unassembled WGS sequence"/>
</dbReference>
<gene>
    <name evidence="2" type="ORF">DY78_GL001313</name>
</gene>
<proteinExistence type="predicted"/>
<protein>
    <submittedName>
        <fullName evidence="2">Uncharacterized protein</fullName>
    </submittedName>
</protein>
<accession>A0A0R2NUW3</accession>
<sequence>MKSMNLFMPFDSFSWWQQTPVYLLSTFLVSWIFKLFGMPIDRLFADDDDKKKHHRRHWRK</sequence>
<dbReference type="EMBL" id="AYGX02000017">
    <property type="protein sequence ID" value="KRO29148.1"/>
    <property type="molecule type" value="Genomic_DNA"/>
</dbReference>
<name>A0A0R2NUW3_9LACO</name>
<evidence type="ECO:0000256" key="1">
    <source>
        <dbReference type="SAM" id="Phobius"/>
    </source>
</evidence>
<keyword evidence="1" id="KW-0812">Transmembrane</keyword>
<feature type="transmembrane region" description="Helical" evidence="1">
    <location>
        <begin position="20"/>
        <end position="37"/>
    </location>
</feature>
<evidence type="ECO:0000313" key="2">
    <source>
        <dbReference type="EMBL" id="KRO29148.1"/>
    </source>
</evidence>
<reference evidence="2 3" key="1">
    <citation type="journal article" date="2015" name="Genome Announc.">
        <title>Expanding the biotechnology potential of lactobacilli through comparative genomics of 213 strains and associated genera.</title>
        <authorList>
            <person name="Sun Z."/>
            <person name="Harris H.M."/>
            <person name="McCann A."/>
            <person name="Guo C."/>
            <person name="Argimon S."/>
            <person name="Zhang W."/>
            <person name="Yang X."/>
            <person name="Jeffery I.B."/>
            <person name="Cooney J.C."/>
            <person name="Kagawa T.F."/>
            <person name="Liu W."/>
            <person name="Song Y."/>
            <person name="Salvetti E."/>
            <person name="Wrobel A."/>
            <person name="Rasinkangas P."/>
            <person name="Parkhill J."/>
            <person name="Rea M.C."/>
            <person name="O'Sullivan O."/>
            <person name="Ritari J."/>
            <person name="Douillard F.P."/>
            <person name="Paul Ross R."/>
            <person name="Yang R."/>
            <person name="Briner A.E."/>
            <person name="Felis G.E."/>
            <person name="de Vos W.M."/>
            <person name="Barrangou R."/>
            <person name="Klaenhammer T.R."/>
            <person name="Caufield P.W."/>
            <person name="Cui Y."/>
            <person name="Zhang H."/>
            <person name="O'Toole P.W."/>
        </authorList>
    </citation>
    <scope>NUCLEOTIDE SEQUENCE [LARGE SCALE GENOMIC DNA]</scope>
    <source>
        <strain evidence="2 3">DSM 21115</strain>
    </source>
</reference>